<evidence type="ECO:0000256" key="3">
    <source>
        <dbReference type="ARBA" id="ARBA00015203"/>
    </source>
</evidence>
<organism evidence="13 14">
    <name type="scientific">Piptocephalis cylindrospora</name>
    <dbReference type="NCBI Taxonomy" id="1907219"/>
    <lineage>
        <taxon>Eukaryota</taxon>
        <taxon>Fungi</taxon>
        <taxon>Fungi incertae sedis</taxon>
        <taxon>Zoopagomycota</taxon>
        <taxon>Zoopagomycotina</taxon>
        <taxon>Zoopagomycetes</taxon>
        <taxon>Zoopagales</taxon>
        <taxon>Piptocephalidaceae</taxon>
        <taxon>Piptocephalis</taxon>
    </lineage>
</organism>
<keyword evidence="6 11" id="KW-0833">Ubl conjugation pathway</keyword>
<reference evidence="14" key="1">
    <citation type="journal article" date="2018" name="Nat. Microbiol.">
        <title>Leveraging single-cell genomics to expand the fungal tree of life.</title>
        <authorList>
            <person name="Ahrendt S.R."/>
            <person name="Quandt C.A."/>
            <person name="Ciobanu D."/>
            <person name="Clum A."/>
            <person name="Salamov A."/>
            <person name="Andreopoulos B."/>
            <person name="Cheng J.F."/>
            <person name="Woyke T."/>
            <person name="Pelin A."/>
            <person name="Henrissat B."/>
            <person name="Reynolds N.K."/>
            <person name="Benny G.L."/>
            <person name="Smith M.E."/>
            <person name="James T.Y."/>
            <person name="Grigoriev I.V."/>
        </authorList>
    </citation>
    <scope>NUCLEOTIDE SEQUENCE [LARGE SCALE GENOMIC DNA]</scope>
</reference>
<sequence length="418" mass="46794">MAITPQFKRFLGRPGPWTEEEDDPAGEVDRTVSFLESARVLVIGAGGLGCEILKNLLMSGVRNVDVIDMDTVDVSNLNRQFLFRPKDVGRPKAVAAAEFLQARTSLGEETLKVTPHYCKIQDKDEAFYASFHLVICGLDSVEARRWINGMLVDLVDPQNPESIKPLIDGGTEGFKGQARVIIPGSSSCYECSLDILTPQRTYPICTLANTPPWPLLRPDIRLDTDHPDHQTWIYTQALTRAKEFGIIGVTLSLTQGVIKNIIPAIASTNAIIAAACTVEALKLLTSTAPYLDNYMLYTGDQGVYTYTFQHQRKEDCPVCGPGGASREVKVDPSWTLEDWMDDLKHNPQIQLSKPSLRVEGRNLYMQAPPFLEKVTRPNLYKEMRRLVQEGEEVIVTDARLPIHLTLRIQFREDQRQGP</sequence>
<dbReference type="InterPro" id="IPR035985">
    <property type="entry name" value="Ubiquitin-activating_enz"/>
</dbReference>
<keyword evidence="5 11" id="KW-0547">Nucleotide-binding</keyword>
<dbReference type="PROSITE" id="PS00865">
    <property type="entry name" value="UBIQUITIN_ACTIVAT_2"/>
    <property type="match status" value="1"/>
</dbReference>
<dbReference type="Gene3D" id="1.10.10.520">
    <property type="entry name" value="Ubiquitin activating enzymes (Uba3). Chain: B, domain 2"/>
    <property type="match status" value="1"/>
</dbReference>
<dbReference type="FunFam" id="3.10.290.20:FF:000003">
    <property type="entry name" value="Ubiquitin-activating enzyme E1 C"/>
    <property type="match status" value="1"/>
</dbReference>
<evidence type="ECO:0000256" key="6">
    <source>
        <dbReference type="ARBA" id="ARBA00022786"/>
    </source>
</evidence>
<dbReference type="EC" id="6.2.1.64" evidence="8 11"/>
<evidence type="ECO:0000256" key="8">
    <source>
        <dbReference type="ARBA" id="ARBA00023624"/>
    </source>
</evidence>
<comment type="catalytic activity">
    <reaction evidence="9 11">
        <text>ATP + [NEDD8 protein] + [E1 NEDD8-activating enzyme]-L-cysteine = AMP + diphosphate + [E1 NEDD8-activating enzyme]-S-[NEDD8 protein]-yl-L-cysteine.</text>
        <dbReference type="EC" id="6.2.1.64"/>
    </reaction>
</comment>
<accession>A0A4V1IY45</accession>
<dbReference type="Pfam" id="PF00899">
    <property type="entry name" value="ThiF"/>
    <property type="match status" value="1"/>
</dbReference>
<comment type="pathway">
    <text evidence="1 11">Protein modification; protein neddylation.</text>
</comment>
<dbReference type="SMART" id="SM01181">
    <property type="entry name" value="E2_bind"/>
    <property type="match status" value="1"/>
</dbReference>
<dbReference type="EMBL" id="KZ988061">
    <property type="protein sequence ID" value="RKP13279.1"/>
    <property type="molecule type" value="Genomic_DNA"/>
</dbReference>
<dbReference type="GO" id="GO:0045116">
    <property type="term" value="P:protein neddylation"/>
    <property type="evidence" value="ECO:0007669"/>
    <property type="project" value="UniProtKB-UniRule"/>
</dbReference>
<dbReference type="SUPFAM" id="SSF69572">
    <property type="entry name" value="Activating enzymes of the ubiquitin-like proteins"/>
    <property type="match status" value="1"/>
</dbReference>
<gene>
    <name evidence="13" type="ORF">BJ684DRAFT_22839</name>
</gene>
<dbReference type="Pfam" id="PF08825">
    <property type="entry name" value="E2_bind"/>
    <property type="match status" value="1"/>
</dbReference>
<evidence type="ECO:0000256" key="9">
    <source>
        <dbReference type="ARBA" id="ARBA00024626"/>
    </source>
</evidence>
<proteinExistence type="inferred from homology"/>
<dbReference type="UniPathway" id="UPA00885"/>
<dbReference type="OrthoDB" id="10255449at2759"/>
<dbReference type="GO" id="GO:0005737">
    <property type="term" value="C:cytoplasm"/>
    <property type="evidence" value="ECO:0007669"/>
    <property type="project" value="TreeGrafter"/>
</dbReference>
<feature type="active site" description="Glycyl thioester intermediate" evidence="10">
    <location>
        <position position="205"/>
    </location>
</feature>
<dbReference type="PANTHER" id="PTHR10953">
    <property type="entry name" value="UBIQUITIN-ACTIVATING ENZYME E1"/>
    <property type="match status" value="1"/>
</dbReference>
<evidence type="ECO:0000256" key="1">
    <source>
        <dbReference type="ARBA" id="ARBA00005032"/>
    </source>
</evidence>
<protein>
    <recommendedName>
        <fullName evidence="3 11">NEDD8-activating enzyme E1 catalytic subunit</fullName>
        <ecNumber evidence="8 11">6.2.1.64</ecNumber>
    </recommendedName>
</protein>
<dbReference type="InterPro" id="IPR033127">
    <property type="entry name" value="UBQ-activ_enz_E1_Cys_AS"/>
</dbReference>
<dbReference type="Proteomes" id="UP000267251">
    <property type="component" value="Unassembled WGS sequence"/>
</dbReference>
<dbReference type="AlphaFoldDB" id="A0A4V1IY45"/>
<dbReference type="InterPro" id="IPR023318">
    <property type="entry name" value="Ub_act_enz_dom_a_sf"/>
</dbReference>
<dbReference type="PANTHER" id="PTHR10953:SF6">
    <property type="entry name" value="NEDD8-ACTIVATING ENZYME E1 CATALYTIC SUBUNIT"/>
    <property type="match status" value="1"/>
</dbReference>
<evidence type="ECO:0000256" key="5">
    <source>
        <dbReference type="ARBA" id="ARBA00022741"/>
    </source>
</evidence>
<dbReference type="InterPro" id="IPR030468">
    <property type="entry name" value="Uba3_N"/>
</dbReference>
<keyword evidence="4 11" id="KW-0436">Ligase</keyword>
<dbReference type="Gene3D" id="3.10.290.20">
    <property type="entry name" value="Ubiquitin-like 2 activating enzyme e1b. Chain: B, domain 3"/>
    <property type="match status" value="1"/>
</dbReference>
<evidence type="ECO:0000259" key="12">
    <source>
        <dbReference type="SMART" id="SM01181"/>
    </source>
</evidence>
<evidence type="ECO:0000256" key="11">
    <source>
        <dbReference type="RuleBase" id="RU368009"/>
    </source>
</evidence>
<evidence type="ECO:0000256" key="7">
    <source>
        <dbReference type="ARBA" id="ARBA00022840"/>
    </source>
</evidence>
<keyword evidence="7 11" id="KW-0067">ATP-binding</keyword>
<keyword evidence="14" id="KW-1185">Reference proteome</keyword>
<evidence type="ECO:0000313" key="13">
    <source>
        <dbReference type="EMBL" id="RKP13279.1"/>
    </source>
</evidence>
<dbReference type="InterPro" id="IPR014929">
    <property type="entry name" value="E2-binding"/>
</dbReference>
<dbReference type="Gene3D" id="3.40.50.720">
    <property type="entry name" value="NAD(P)-binding Rossmann-like Domain"/>
    <property type="match status" value="1"/>
</dbReference>
<dbReference type="GO" id="GO:0005634">
    <property type="term" value="C:nucleus"/>
    <property type="evidence" value="ECO:0007669"/>
    <property type="project" value="TreeGrafter"/>
</dbReference>
<name>A0A4V1IY45_9FUNG</name>
<dbReference type="FunFam" id="3.50.50.80:FF:000002">
    <property type="entry name" value="SUMO-activating enzyme subunit 2"/>
    <property type="match status" value="1"/>
</dbReference>
<evidence type="ECO:0000256" key="10">
    <source>
        <dbReference type="PROSITE-ProRule" id="PRU10132"/>
    </source>
</evidence>
<dbReference type="GO" id="GO:0005524">
    <property type="term" value="F:ATP binding"/>
    <property type="evidence" value="ECO:0007669"/>
    <property type="project" value="UniProtKB-UniRule"/>
</dbReference>
<comment type="function">
    <text evidence="11">Catalytic subunit of the dimeric E1 enzyme, which activates NEDD8.</text>
</comment>
<dbReference type="InterPro" id="IPR045886">
    <property type="entry name" value="ThiF/MoeB/HesA"/>
</dbReference>
<evidence type="ECO:0000313" key="14">
    <source>
        <dbReference type="Proteomes" id="UP000267251"/>
    </source>
</evidence>
<evidence type="ECO:0000256" key="4">
    <source>
        <dbReference type="ARBA" id="ARBA00022598"/>
    </source>
</evidence>
<dbReference type="CDD" id="cd01488">
    <property type="entry name" value="Uba3_RUB"/>
    <property type="match status" value="1"/>
</dbReference>
<feature type="domain" description="E2 binding" evidence="12">
    <location>
        <begin position="328"/>
        <end position="411"/>
    </location>
</feature>
<dbReference type="InterPro" id="IPR000594">
    <property type="entry name" value="ThiF_NAD_FAD-bd"/>
</dbReference>
<dbReference type="GO" id="GO:0019781">
    <property type="term" value="F:NEDD8 activating enzyme activity"/>
    <property type="evidence" value="ECO:0007669"/>
    <property type="project" value="UniProtKB-UniRule"/>
</dbReference>
<comment type="similarity">
    <text evidence="2 11">Belongs to the ubiquitin-activating E1 family. UBA3 subfamily.</text>
</comment>
<evidence type="ECO:0000256" key="2">
    <source>
        <dbReference type="ARBA" id="ARBA00006310"/>
    </source>
</evidence>